<accession>A0A7J7LSU2</accession>
<comment type="caution">
    <text evidence="1">The sequence shown here is derived from an EMBL/GenBank/DDBJ whole genome shotgun (WGS) entry which is preliminary data.</text>
</comment>
<dbReference type="EMBL" id="JACGCM010002030">
    <property type="protein sequence ID" value="KAF6145741.1"/>
    <property type="molecule type" value="Genomic_DNA"/>
</dbReference>
<proteinExistence type="predicted"/>
<reference evidence="1 2" key="1">
    <citation type="journal article" date="2020" name="IScience">
        <title>Genome Sequencing of the Endangered Kingdonia uniflora (Circaeasteraceae, Ranunculales) Reveals Potential Mechanisms of Evolutionary Specialization.</title>
        <authorList>
            <person name="Sun Y."/>
            <person name="Deng T."/>
            <person name="Zhang A."/>
            <person name="Moore M.J."/>
            <person name="Landis J.B."/>
            <person name="Lin N."/>
            <person name="Zhang H."/>
            <person name="Zhang X."/>
            <person name="Huang J."/>
            <person name="Zhang X."/>
            <person name="Sun H."/>
            <person name="Wang H."/>
        </authorList>
    </citation>
    <scope>NUCLEOTIDE SEQUENCE [LARGE SCALE GENOMIC DNA]</scope>
    <source>
        <strain evidence="1">TB1705</strain>
        <tissue evidence="1">Leaf</tissue>
    </source>
</reference>
<sequence length="98" mass="10959">MNGIDKSYTTWYCHGEPFEDDDAIVEPHVTSSNHITEDVPRMLDLVDDAFMGVQSDDIAPSTNVVSSDDVNGQEHQMLTTHELGRIRLTHTKNLSTKS</sequence>
<keyword evidence="2" id="KW-1185">Reference proteome</keyword>
<gene>
    <name evidence="1" type="ORF">GIB67_016190</name>
</gene>
<dbReference type="Proteomes" id="UP000541444">
    <property type="component" value="Unassembled WGS sequence"/>
</dbReference>
<dbReference type="AlphaFoldDB" id="A0A7J7LSU2"/>
<evidence type="ECO:0000313" key="1">
    <source>
        <dbReference type="EMBL" id="KAF6145741.1"/>
    </source>
</evidence>
<evidence type="ECO:0000313" key="2">
    <source>
        <dbReference type="Proteomes" id="UP000541444"/>
    </source>
</evidence>
<name>A0A7J7LSU2_9MAGN</name>
<organism evidence="1 2">
    <name type="scientific">Kingdonia uniflora</name>
    <dbReference type="NCBI Taxonomy" id="39325"/>
    <lineage>
        <taxon>Eukaryota</taxon>
        <taxon>Viridiplantae</taxon>
        <taxon>Streptophyta</taxon>
        <taxon>Embryophyta</taxon>
        <taxon>Tracheophyta</taxon>
        <taxon>Spermatophyta</taxon>
        <taxon>Magnoliopsida</taxon>
        <taxon>Ranunculales</taxon>
        <taxon>Circaeasteraceae</taxon>
        <taxon>Kingdonia</taxon>
    </lineage>
</organism>
<protein>
    <submittedName>
        <fullName evidence="1">Uncharacterized protein</fullName>
    </submittedName>
</protein>